<evidence type="ECO:0000256" key="2">
    <source>
        <dbReference type="ARBA" id="ARBA00009706"/>
    </source>
</evidence>
<comment type="subcellular location">
    <subcellularLocation>
        <location evidence="1">Membrane</location>
        <topology evidence="1">Multi-pass membrane protein</topology>
    </subcellularLocation>
</comment>
<proteinExistence type="inferred from homology"/>
<protein>
    <recommendedName>
        <fullName evidence="8">Transmembrane protein 161A</fullName>
    </recommendedName>
</protein>
<dbReference type="OrthoDB" id="784140at2759"/>
<keyword evidence="6 9" id="KW-0472">Membrane</keyword>
<dbReference type="InterPro" id="IPR019395">
    <property type="entry name" value="Transmembrane_161A/B"/>
</dbReference>
<feature type="transmembrane region" description="Helical" evidence="9">
    <location>
        <begin position="210"/>
        <end position="229"/>
    </location>
</feature>
<dbReference type="AlphaFoldDB" id="Q4S3B8"/>
<evidence type="ECO:0000256" key="3">
    <source>
        <dbReference type="ARBA" id="ARBA00022692"/>
    </source>
</evidence>
<feature type="transmembrane region" description="Helical" evidence="9">
    <location>
        <begin position="178"/>
        <end position="198"/>
    </location>
</feature>
<evidence type="ECO:0000256" key="8">
    <source>
        <dbReference type="ARBA" id="ARBA00040182"/>
    </source>
</evidence>
<dbReference type="GO" id="GO:0016020">
    <property type="term" value="C:membrane"/>
    <property type="evidence" value="ECO:0007669"/>
    <property type="project" value="UniProtKB-SubCell"/>
</dbReference>
<dbReference type="KEGG" id="tng:GSTEN00024715G001"/>
<evidence type="ECO:0000256" key="7">
    <source>
        <dbReference type="ARBA" id="ARBA00023180"/>
    </source>
</evidence>
<evidence type="ECO:0000256" key="1">
    <source>
        <dbReference type="ARBA" id="ARBA00004141"/>
    </source>
</evidence>
<feature type="transmembrane region" description="Helical" evidence="9">
    <location>
        <begin position="268"/>
        <end position="287"/>
    </location>
</feature>
<feature type="non-terminal residue" evidence="11">
    <location>
        <position position="507"/>
    </location>
</feature>
<evidence type="ECO:0000256" key="5">
    <source>
        <dbReference type="ARBA" id="ARBA00022989"/>
    </source>
</evidence>
<dbReference type="EMBL" id="CAAE01014751">
    <property type="protein sequence ID" value="CAG04864.1"/>
    <property type="molecule type" value="Genomic_DNA"/>
</dbReference>
<accession>Q4S3B8</accession>
<feature type="non-terminal residue" evidence="11">
    <location>
        <position position="1"/>
    </location>
</feature>
<organism evidence="11">
    <name type="scientific">Tetraodon nigroviridis</name>
    <name type="common">Spotted green pufferfish</name>
    <name type="synonym">Chelonodon nigroviridis</name>
    <dbReference type="NCBI Taxonomy" id="99883"/>
    <lineage>
        <taxon>Eukaryota</taxon>
        <taxon>Metazoa</taxon>
        <taxon>Chordata</taxon>
        <taxon>Craniata</taxon>
        <taxon>Vertebrata</taxon>
        <taxon>Euteleostomi</taxon>
        <taxon>Actinopterygii</taxon>
        <taxon>Neopterygii</taxon>
        <taxon>Teleostei</taxon>
        <taxon>Neoteleostei</taxon>
        <taxon>Acanthomorphata</taxon>
        <taxon>Eupercaria</taxon>
        <taxon>Tetraodontiformes</taxon>
        <taxon>Tetradontoidea</taxon>
        <taxon>Tetraodontidae</taxon>
        <taxon>Tetraodon</taxon>
    </lineage>
</organism>
<feature type="chain" id="PRO_5004243662" description="Transmembrane protein 161A" evidence="10">
    <location>
        <begin position="18"/>
        <end position="507"/>
    </location>
</feature>
<evidence type="ECO:0000256" key="10">
    <source>
        <dbReference type="SAM" id="SignalP"/>
    </source>
</evidence>
<feature type="transmembrane region" description="Helical" evidence="9">
    <location>
        <begin position="410"/>
        <end position="430"/>
    </location>
</feature>
<keyword evidence="4 10" id="KW-0732">Signal</keyword>
<reference evidence="11" key="2">
    <citation type="submission" date="2004-02" db="EMBL/GenBank/DDBJ databases">
        <authorList>
            <consortium name="Genoscope"/>
            <consortium name="Whitehead Institute Centre for Genome Research"/>
        </authorList>
    </citation>
    <scope>NUCLEOTIDE SEQUENCE</scope>
</reference>
<keyword evidence="7" id="KW-0325">Glycoprotein</keyword>
<gene>
    <name evidence="11" type="ORF">GSTENG00024715001</name>
</gene>
<feature type="transmembrane region" description="Helical" evidence="9">
    <location>
        <begin position="308"/>
        <end position="328"/>
    </location>
</feature>
<name>Q4S3B8_TETNG</name>
<evidence type="ECO:0000256" key="4">
    <source>
        <dbReference type="ARBA" id="ARBA00022729"/>
    </source>
</evidence>
<sequence length="507" mass="56175">LMGVQLVFSLLAASVMQRMAPHCLWRGGSSATAGVFRVSAVRIPSPPSPMPVSHSPQFVPIQTPIRGRAVCAGGETDSQTQQKRQGILPTGAGFDTVARYMVGFIYRRQNGEVKPLTVPKDIDLHLEKAPINALDALVLRFFLEYQWLVDFAVYATGVFLFTECYYSLVDASKEVNIGALWCVLTVLFGLKTLHTLMGHYFRSEEGGERSVCLAFGFLCLLVAMLVLVVREDYLEFGLESGFSSLFDNLEVFAKQQGYADWSIPVTKLMVKLGLAAACAYVGSLLAFPGLRLAQTHLDAVKMNSERPLVQFLLHVSFLSPVLVLVLWVKPIARDFLANAPMGKTSVTLVSSAAFDSVRLWVVVASCVLRLALTRYHLQAYLNLAQKWVEQMKREAGRIAAVDIQRKVTRIFCYLTVVTLQYVVPVFLVLFSHAGAQGAGSLDDDEEGMEDREEDIQAAVARLSEALAALRSVLTPIFFRGLFAFLTWWVSACQVISSLFGIYFHQYL</sequence>
<evidence type="ECO:0000256" key="9">
    <source>
        <dbReference type="SAM" id="Phobius"/>
    </source>
</evidence>
<dbReference type="Pfam" id="PF10268">
    <property type="entry name" value="Tmemb_161AB"/>
    <property type="match status" value="1"/>
</dbReference>
<evidence type="ECO:0000256" key="6">
    <source>
        <dbReference type="ARBA" id="ARBA00023136"/>
    </source>
</evidence>
<keyword evidence="5 9" id="KW-1133">Transmembrane helix</keyword>
<dbReference type="PANTHER" id="PTHR13624">
    <property type="entry name" value="RE42071P"/>
    <property type="match status" value="1"/>
</dbReference>
<reference evidence="11" key="1">
    <citation type="journal article" date="2004" name="Nature">
        <title>Genome duplication in the teleost fish Tetraodon nigroviridis reveals the early vertebrate proto-karyotype.</title>
        <authorList>
            <person name="Jaillon O."/>
            <person name="Aury J.-M."/>
            <person name="Brunet F."/>
            <person name="Petit J.-L."/>
            <person name="Stange-Thomann N."/>
            <person name="Mauceli E."/>
            <person name="Bouneau L."/>
            <person name="Fischer C."/>
            <person name="Ozouf-Costaz C."/>
            <person name="Bernot A."/>
            <person name="Nicaud S."/>
            <person name="Jaffe D."/>
            <person name="Fisher S."/>
            <person name="Lutfalla G."/>
            <person name="Dossat C."/>
            <person name="Segurens B."/>
            <person name="Dasilva C."/>
            <person name="Salanoubat M."/>
            <person name="Levy M."/>
            <person name="Boudet N."/>
            <person name="Castellano S."/>
            <person name="Anthouard V."/>
            <person name="Jubin C."/>
            <person name="Castelli V."/>
            <person name="Katinka M."/>
            <person name="Vacherie B."/>
            <person name="Biemont C."/>
            <person name="Skalli Z."/>
            <person name="Cattolico L."/>
            <person name="Poulain J."/>
            <person name="De Berardinis V."/>
            <person name="Cruaud C."/>
            <person name="Duprat S."/>
            <person name="Brottier P."/>
            <person name="Coutanceau J.-P."/>
            <person name="Gouzy J."/>
            <person name="Parra G."/>
            <person name="Lardier G."/>
            <person name="Chapple C."/>
            <person name="McKernan K.J."/>
            <person name="McEwan P."/>
            <person name="Bosak S."/>
            <person name="Kellis M."/>
            <person name="Volff J.-N."/>
            <person name="Guigo R."/>
            <person name="Zody M.C."/>
            <person name="Mesirov J."/>
            <person name="Lindblad-Toh K."/>
            <person name="Birren B."/>
            <person name="Nusbaum C."/>
            <person name="Kahn D."/>
            <person name="Robinson-Rechavi M."/>
            <person name="Laudet V."/>
            <person name="Schachter V."/>
            <person name="Quetier F."/>
            <person name="Saurin W."/>
            <person name="Scarpelli C."/>
            <person name="Wincker P."/>
            <person name="Lander E.S."/>
            <person name="Weissenbach J."/>
            <person name="Roest Crollius H."/>
        </authorList>
    </citation>
    <scope>NUCLEOTIDE SEQUENCE [LARGE SCALE GENOMIC DNA]</scope>
</reference>
<evidence type="ECO:0000313" key="11">
    <source>
        <dbReference type="EMBL" id="CAG04864.1"/>
    </source>
</evidence>
<comment type="similarity">
    <text evidence="2">Belongs to the TMEM161 family.</text>
</comment>
<dbReference type="PANTHER" id="PTHR13624:SF4">
    <property type="entry name" value="TRANSMEMBRANE PROTEIN 161A"/>
    <property type="match status" value="1"/>
</dbReference>
<feature type="signal peptide" evidence="10">
    <location>
        <begin position="1"/>
        <end position="17"/>
    </location>
</feature>
<feature type="transmembrane region" description="Helical" evidence="9">
    <location>
        <begin position="476"/>
        <end position="503"/>
    </location>
</feature>
<keyword evidence="3 9" id="KW-0812">Transmembrane</keyword>
<comment type="caution">
    <text evidence="11">The sequence shown here is derived from an EMBL/GenBank/DDBJ whole genome shotgun (WGS) entry which is preliminary data.</text>
</comment>